<protein>
    <submittedName>
        <fullName evidence="1">DUF1488 domain-containing protein</fullName>
    </submittedName>
</protein>
<dbReference type="InterPro" id="IPR036692">
    <property type="entry name" value="Shew3726-like_sf"/>
</dbReference>
<reference evidence="1 2" key="1">
    <citation type="submission" date="2022-03" db="EMBL/GenBank/DDBJ databases">
        <title>Survey of Intraspecific Variation of Edwardsiella anguillarum Isolates from Non-Anguillid Fish Host Originating from Varied Geographic Locations.</title>
        <authorList>
            <person name="Armwood A.R."/>
            <person name="Woodyard E."/>
            <person name="Waldbieser G.C."/>
            <person name="Camus A.C."/>
            <person name="Divya D."/>
            <person name="Tekedar H."/>
            <person name="Soto E."/>
            <person name="Stein C."/>
            <person name="Ucko M."/>
            <person name="Ware C."/>
            <person name="Griffin M.J."/>
        </authorList>
    </citation>
    <scope>NUCLEOTIDE SEQUENCE [LARGE SCALE GENOMIC DNA]</scope>
    <source>
        <strain evidence="1 2">R18-35-2</strain>
    </source>
</reference>
<evidence type="ECO:0000313" key="1">
    <source>
        <dbReference type="EMBL" id="WHP83602.1"/>
    </source>
</evidence>
<keyword evidence="2" id="KW-1185">Reference proteome</keyword>
<dbReference type="GeneID" id="33939046"/>
<dbReference type="Proteomes" id="UP001238370">
    <property type="component" value="Chromosome"/>
</dbReference>
<gene>
    <name evidence="1" type="ORF">MQ095_17995</name>
</gene>
<proteinExistence type="predicted"/>
<dbReference type="EMBL" id="CP094302">
    <property type="protein sequence ID" value="WHP83602.1"/>
    <property type="molecule type" value="Genomic_DNA"/>
</dbReference>
<accession>A0ABY8SEA0</accession>
<name>A0ABY8SEA0_9GAMM</name>
<dbReference type="Pfam" id="PF07369">
    <property type="entry name" value="DUF1488"/>
    <property type="match status" value="1"/>
</dbReference>
<sequence>MNQSILFPELEQWQAPSSTITFPAMVNGFQITCAIRLADLQVLATRAGAEGVPQAPLTMFQALRWQLEEYAEREIIAEAYDDQGWVWISACER</sequence>
<dbReference type="InterPro" id="IPR009962">
    <property type="entry name" value="DUF1488"/>
</dbReference>
<evidence type="ECO:0000313" key="2">
    <source>
        <dbReference type="Proteomes" id="UP001238370"/>
    </source>
</evidence>
<dbReference type="RefSeq" id="WP_034165745.1">
    <property type="nucleotide sequence ID" value="NZ_CP094302.2"/>
</dbReference>
<dbReference type="Gene3D" id="3.30.160.140">
    <property type="entry name" value="Shew3726-like"/>
    <property type="match status" value="1"/>
</dbReference>
<organism evidence="1 2">
    <name type="scientific">Edwardsiella anguillarum</name>
    <dbReference type="NCBI Taxonomy" id="1821960"/>
    <lineage>
        <taxon>Bacteria</taxon>
        <taxon>Pseudomonadati</taxon>
        <taxon>Pseudomonadota</taxon>
        <taxon>Gammaproteobacteria</taxon>
        <taxon>Enterobacterales</taxon>
        <taxon>Hafniaceae</taxon>
        <taxon>Edwardsiella</taxon>
    </lineage>
</organism>
<dbReference type="SUPFAM" id="SSF160272">
    <property type="entry name" value="Shew3726-like"/>
    <property type="match status" value="1"/>
</dbReference>